<dbReference type="Pfam" id="PF26492">
    <property type="entry name" value="DUF8160"/>
    <property type="match status" value="1"/>
</dbReference>
<dbReference type="InterPro" id="IPR003615">
    <property type="entry name" value="HNH_nuc"/>
</dbReference>
<dbReference type="Proteomes" id="UP000277198">
    <property type="component" value="Segment"/>
</dbReference>
<evidence type="ECO:0000313" key="3">
    <source>
        <dbReference type="Proteomes" id="UP000277198"/>
    </source>
</evidence>
<dbReference type="SMART" id="SM00507">
    <property type="entry name" value="HNHc"/>
    <property type="match status" value="1"/>
</dbReference>
<dbReference type="InterPro" id="IPR058474">
    <property type="entry name" value="DUF8160"/>
</dbReference>
<sequence length="145" mass="16673">MSATYRRVCLDTKGEECEICGTTEEIVVHHVDGDRENNAIENLVPVCKSCHGKIHTGAEGYEEWFEQLAESARIYDSTPTVRERTNVNMYLPEKVVNDMKMRHSELDVKWRRKFGQELPKNEVFYPAVIRAALEGKTIEEQLGLD</sequence>
<keyword evidence="2" id="KW-0540">Nuclease</keyword>
<keyword evidence="2" id="KW-0255">Endonuclease</keyword>
<dbReference type="GO" id="GO:0004519">
    <property type="term" value="F:endonuclease activity"/>
    <property type="evidence" value="ECO:0007669"/>
    <property type="project" value="UniProtKB-KW"/>
</dbReference>
<organismHost>
    <name type="scientific">Halobacterium salinarum</name>
    <name type="common">Halobacterium halobium</name>
    <dbReference type="NCBI Taxonomy" id="2242"/>
</organismHost>
<keyword evidence="2" id="KW-0378">Hydrolase</keyword>
<name>A0A3G1ZKY6_BPPHH</name>
<dbReference type="EMBL" id="MK002701">
    <property type="protein sequence ID" value="AYM00297.1"/>
    <property type="molecule type" value="Genomic_DNA"/>
</dbReference>
<reference evidence="2 3" key="1">
    <citation type="journal article" date="2018" name="Genes (Basel)">
        <title>Complete Genome Sequence of the Model Halovirus PhiH1 (PhiH1).</title>
        <authorList>
            <person name="Dyall-Smith M."/>
            <person name="Pfeifer F."/>
            <person name="Witte A."/>
            <person name="Oesterhelt D."/>
            <person name="Pfeiffer F."/>
        </authorList>
    </citation>
    <scope>NUCLEOTIDE SEQUENCE [LARGE SCALE GENOMIC DNA]</scope>
    <source>
        <strain evidence="2">Variant phiH1</strain>
    </source>
</reference>
<keyword evidence="3" id="KW-1185">Reference proteome</keyword>
<dbReference type="CDD" id="cd00085">
    <property type="entry name" value="HNHc"/>
    <property type="match status" value="1"/>
</dbReference>
<evidence type="ECO:0000313" key="2">
    <source>
        <dbReference type="EMBL" id="AYM00297.1"/>
    </source>
</evidence>
<protein>
    <submittedName>
        <fullName evidence="2">HNH-type endonuclease</fullName>
    </submittedName>
</protein>
<evidence type="ECO:0000259" key="1">
    <source>
        <dbReference type="SMART" id="SM00507"/>
    </source>
</evidence>
<dbReference type="Gene3D" id="1.10.30.50">
    <property type="match status" value="1"/>
</dbReference>
<dbReference type="Pfam" id="PF13392">
    <property type="entry name" value="HNH_3"/>
    <property type="match status" value="1"/>
</dbReference>
<accession>A0A3G1ZKY6</accession>
<gene>
    <name evidence="2" type="ORF">PhiH1_255</name>
</gene>
<proteinExistence type="predicted"/>
<feature type="domain" description="HNH nuclease" evidence="1">
    <location>
        <begin position="4"/>
        <end position="52"/>
    </location>
</feature>
<organism evidence="2 3">
    <name type="scientific">Halobacterium phage phiH</name>
    <name type="common">Bacteriophage phi-H</name>
    <dbReference type="NCBI Taxonomy" id="169684"/>
    <lineage>
        <taxon>Viruses</taxon>
        <taxon>Duplodnaviria</taxon>
        <taxon>Heunggongvirae</taxon>
        <taxon>Uroviricota</taxon>
        <taxon>Caudoviricetes</taxon>
        <taxon>Vertoviridae</taxon>
        <taxon>Myohalovirus</taxon>
        <taxon>Myohalovirus spontanei</taxon>
        <taxon>Myohalovirus phiH</taxon>
    </lineage>
</organism>